<evidence type="ECO:0000256" key="1">
    <source>
        <dbReference type="SAM" id="Coils"/>
    </source>
</evidence>
<organism evidence="3 4">
    <name type="scientific">Coccidioides immitis H538.4</name>
    <dbReference type="NCBI Taxonomy" id="396776"/>
    <lineage>
        <taxon>Eukaryota</taxon>
        <taxon>Fungi</taxon>
        <taxon>Dikarya</taxon>
        <taxon>Ascomycota</taxon>
        <taxon>Pezizomycotina</taxon>
        <taxon>Eurotiomycetes</taxon>
        <taxon>Eurotiomycetidae</taxon>
        <taxon>Onygenales</taxon>
        <taxon>Onygenaceae</taxon>
        <taxon>Coccidioides</taxon>
    </lineage>
</organism>
<feature type="compositionally biased region" description="Basic and acidic residues" evidence="2">
    <location>
        <begin position="277"/>
        <end position="288"/>
    </location>
</feature>
<feature type="compositionally biased region" description="Pro residues" evidence="2">
    <location>
        <begin position="8"/>
        <end position="21"/>
    </location>
</feature>
<name>A0A0J8RGW2_COCIT</name>
<feature type="region of interest" description="Disordered" evidence="2">
    <location>
        <begin position="1"/>
        <end position="45"/>
    </location>
</feature>
<protein>
    <submittedName>
        <fullName evidence="3">Uncharacterized protein</fullName>
    </submittedName>
</protein>
<evidence type="ECO:0000313" key="3">
    <source>
        <dbReference type="EMBL" id="KMU84405.1"/>
    </source>
</evidence>
<dbReference type="AlphaFoldDB" id="A0A0J8RGW2"/>
<dbReference type="eggNOG" id="ENOG502RNY7">
    <property type="taxonomic scope" value="Eukaryota"/>
</dbReference>
<dbReference type="EMBL" id="DS016985">
    <property type="protein sequence ID" value="KMU84405.1"/>
    <property type="molecule type" value="Genomic_DNA"/>
</dbReference>
<accession>A0A0J8RGW2</accession>
<dbReference type="Proteomes" id="UP000054563">
    <property type="component" value="Unassembled WGS sequence"/>
</dbReference>
<reference evidence="4" key="1">
    <citation type="journal article" date="2010" name="Genome Res.">
        <title>Population genomic sequencing of Coccidioides fungi reveals recent hybridization and transposon control.</title>
        <authorList>
            <person name="Neafsey D.E."/>
            <person name="Barker B.M."/>
            <person name="Sharpton T.J."/>
            <person name="Stajich J.E."/>
            <person name="Park D.J."/>
            <person name="Whiston E."/>
            <person name="Hung C.-Y."/>
            <person name="McMahan C."/>
            <person name="White J."/>
            <person name="Sykes S."/>
            <person name="Heiman D."/>
            <person name="Young S."/>
            <person name="Zeng Q."/>
            <person name="Abouelleil A."/>
            <person name="Aftuck L."/>
            <person name="Bessette D."/>
            <person name="Brown A."/>
            <person name="FitzGerald M."/>
            <person name="Lui A."/>
            <person name="Macdonald J.P."/>
            <person name="Priest M."/>
            <person name="Orbach M.J."/>
            <person name="Galgiani J.N."/>
            <person name="Kirkland T.N."/>
            <person name="Cole G.T."/>
            <person name="Birren B.W."/>
            <person name="Henn M.R."/>
            <person name="Taylor J.W."/>
            <person name="Rounsley S.D."/>
        </authorList>
    </citation>
    <scope>NUCLEOTIDE SEQUENCE [LARGE SCALE GENOMIC DNA]</scope>
    <source>
        <strain evidence="4">H538.4</strain>
    </source>
</reference>
<evidence type="ECO:0000313" key="4">
    <source>
        <dbReference type="Proteomes" id="UP000054563"/>
    </source>
</evidence>
<proteinExistence type="predicted"/>
<feature type="region of interest" description="Disordered" evidence="2">
    <location>
        <begin position="263"/>
        <end position="288"/>
    </location>
</feature>
<feature type="compositionally biased region" description="Basic and acidic residues" evidence="2">
    <location>
        <begin position="24"/>
        <end position="43"/>
    </location>
</feature>
<gene>
    <name evidence="3" type="ORF">CIHG_02190</name>
</gene>
<dbReference type="VEuPathDB" id="FungiDB:CIHG_02190"/>
<feature type="coiled-coil region" evidence="1">
    <location>
        <begin position="574"/>
        <end position="608"/>
    </location>
</feature>
<dbReference type="OrthoDB" id="4186247at2759"/>
<evidence type="ECO:0000256" key="2">
    <source>
        <dbReference type="SAM" id="MobiDB-lite"/>
    </source>
</evidence>
<keyword evidence="1" id="KW-0175">Coiled coil</keyword>
<sequence length="700" mass="78177">MSTNQHQPQPPSTSPSAPIPSRPKALEHESHQGQRLVRAEGGEPHIPVEISLDMSAFRRRRRGGSSEEENIDYKRILRNEISVSLSFFYGKPCLNAPQLEHVKYDSKADKDLFEKNTFIREKPIQSDNQDQDQREDSLSQLKELVSLAGSCNDDILSSWAGECVICDQAVALAAVHHPLCFTFDGYSSLADGREMHGMMAYIAKLVKELDTEGKIQNAVGNTSTTTNPHVHFLSAPVCTITPGCRLKAGQELAQLAQFAKNPGDIGDVDEGEAPPSKARDSKRMSKRESVMVDKWEDLDTTSNFEPEGILPISKMDVASSQPVNSLNRVPLRVVVFCGKPIIDTKATTSRNLLSIMAFTLRWDVNELATVSRKMSKNHDDGSQFYNSLGAFLETRILGAAEFRCCICPDRKLATTLVHRPISFRRDNTAGVGAQETRKLILKLVQLVGDGCRWTAPETEAVLGSDGTWHANLFVVPICRRDNVVCEEAARIAAKRFLDNQLVGIPGGTTAFKLAWPELFFDANLSAIYTVNNAGKLPKMVVQKIGLGVMSDPKIETKAAKETTCALERLRLRVESDYNAHLQKSRENKERIEKESRKRKSRADLLEEDLIFTYAINPLQLPYELAPSEAVYTDHEEEVNTDDEDEVDEETLPIFEAGRYEEEVLEPLLSPYLFDLRAEVGEFVKGRYGDDFLMKAVELET</sequence>